<evidence type="ECO:0000313" key="2">
    <source>
        <dbReference type="Proteomes" id="UP000642829"/>
    </source>
</evidence>
<gene>
    <name evidence="1" type="ORF">GCM10007047_19610</name>
</gene>
<keyword evidence="2" id="KW-1185">Reference proteome</keyword>
<dbReference type="RefSeq" id="WP_189514593.1">
    <property type="nucleotide sequence ID" value="NZ_BMXG01000011.1"/>
</dbReference>
<dbReference type="EMBL" id="BMXG01000011">
    <property type="protein sequence ID" value="GHC03137.1"/>
    <property type="molecule type" value="Genomic_DNA"/>
</dbReference>
<name>A0A8J3GF24_9BACT</name>
<protein>
    <recommendedName>
        <fullName evidence="3">SRPBCC domain-containing protein</fullName>
    </recommendedName>
</protein>
<evidence type="ECO:0000313" key="1">
    <source>
        <dbReference type="EMBL" id="GHC03137.1"/>
    </source>
</evidence>
<organism evidence="1 2">
    <name type="scientific">Cerasicoccus arenae</name>
    <dbReference type="NCBI Taxonomy" id="424488"/>
    <lineage>
        <taxon>Bacteria</taxon>
        <taxon>Pseudomonadati</taxon>
        <taxon>Verrucomicrobiota</taxon>
        <taxon>Opitutia</taxon>
        <taxon>Puniceicoccales</taxon>
        <taxon>Cerasicoccaceae</taxon>
        <taxon>Cerasicoccus</taxon>
    </lineage>
</organism>
<dbReference type="CDD" id="cd07812">
    <property type="entry name" value="SRPBCC"/>
    <property type="match status" value="1"/>
</dbReference>
<dbReference type="Proteomes" id="UP000642829">
    <property type="component" value="Unassembled WGS sequence"/>
</dbReference>
<dbReference type="Pfam" id="PF10604">
    <property type="entry name" value="Polyketide_cyc2"/>
    <property type="match status" value="1"/>
</dbReference>
<dbReference type="AlphaFoldDB" id="A0A8J3GF24"/>
<accession>A0A8J3GF24</accession>
<dbReference type="InterPro" id="IPR023393">
    <property type="entry name" value="START-like_dom_sf"/>
</dbReference>
<dbReference type="SUPFAM" id="SSF55961">
    <property type="entry name" value="Bet v1-like"/>
    <property type="match status" value="1"/>
</dbReference>
<dbReference type="Gene3D" id="3.30.530.20">
    <property type="match status" value="1"/>
</dbReference>
<reference evidence="1" key="1">
    <citation type="journal article" date="2014" name="Int. J. Syst. Evol. Microbiol.">
        <title>Complete genome sequence of Corynebacterium casei LMG S-19264T (=DSM 44701T), isolated from a smear-ripened cheese.</title>
        <authorList>
            <consortium name="US DOE Joint Genome Institute (JGI-PGF)"/>
            <person name="Walter F."/>
            <person name="Albersmeier A."/>
            <person name="Kalinowski J."/>
            <person name="Ruckert C."/>
        </authorList>
    </citation>
    <scope>NUCLEOTIDE SEQUENCE</scope>
    <source>
        <strain evidence="1">KCTC 12870</strain>
    </source>
</reference>
<reference evidence="1" key="2">
    <citation type="submission" date="2020-09" db="EMBL/GenBank/DDBJ databases">
        <authorList>
            <person name="Sun Q."/>
            <person name="Kim S."/>
        </authorList>
    </citation>
    <scope>NUCLEOTIDE SEQUENCE</scope>
    <source>
        <strain evidence="1">KCTC 12870</strain>
    </source>
</reference>
<proteinExistence type="predicted"/>
<dbReference type="InterPro" id="IPR019587">
    <property type="entry name" value="Polyketide_cyclase/dehydratase"/>
</dbReference>
<evidence type="ECO:0008006" key="3">
    <source>
        <dbReference type="Google" id="ProtNLM"/>
    </source>
</evidence>
<comment type="caution">
    <text evidence="1">The sequence shown here is derived from an EMBL/GenBank/DDBJ whole genome shotgun (WGS) entry which is preliminary data.</text>
</comment>
<sequence length="160" mass="18277">MILRSRIDISLPPDKVWEMLRYAEYMELWNPKCVSCPSLGRELQVGDTFSATFKLTKEGVSDCEVLALEPCQRITIRHRPREMKGYVDETYHLLPRKNGQTTRVEQVLDVTHSSIPRWAQALMYFLNRFGRKMGDGPLEGLRDAAIAQAGMRSGQRGGYA</sequence>